<organism evidence="7 8">
    <name type="scientific">Candidatus Woesebacteria bacterium GWB1_43_5</name>
    <dbReference type="NCBI Taxonomy" id="1802474"/>
    <lineage>
        <taxon>Bacteria</taxon>
        <taxon>Candidatus Woeseibacteriota</taxon>
    </lineage>
</organism>
<dbReference type="InterPro" id="IPR021137">
    <property type="entry name" value="Ribosomal_bL35-like"/>
</dbReference>
<dbReference type="Pfam" id="PF01632">
    <property type="entry name" value="Ribosomal_L35p"/>
    <property type="match status" value="1"/>
</dbReference>
<dbReference type="FunFam" id="4.10.410.60:FF:000001">
    <property type="entry name" value="50S ribosomal protein L35"/>
    <property type="match status" value="1"/>
</dbReference>
<keyword evidence="2 5" id="KW-0689">Ribosomal protein</keyword>
<dbReference type="SUPFAM" id="SSF143034">
    <property type="entry name" value="L35p-like"/>
    <property type="match status" value="1"/>
</dbReference>
<comment type="caution">
    <text evidence="7">The sequence shown here is derived from an EMBL/GenBank/DDBJ whole genome shotgun (WGS) entry which is preliminary data.</text>
</comment>
<protein>
    <recommendedName>
        <fullName evidence="4 5">Large ribosomal subunit protein bL35</fullName>
    </recommendedName>
</protein>
<dbReference type="NCBIfam" id="TIGR00001">
    <property type="entry name" value="rpmI_bact"/>
    <property type="match status" value="1"/>
</dbReference>
<dbReference type="GO" id="GO:0005840">
    <property type="term" value="C:ribosome"/>
    <property type="evidence" value="ECO:0007669"/>
    <property type="project" value="UniProtKB-KW"/>
</dbReference>
<evidence type="ECO:0000313" key="7">
    <source>
        <dbReference type="EMBL" id="OGM05249.1"/>
    </source>
</evidence>
<dbReference type="Gene3D" id="4.10.410.60">
    <property type="match status" value="1"/>
</dbReference>
<dbReference type="HAMAP" id="MF_00514">
    <property type="entry name" value="Ribosomal_bL35"/>
    <property type="match status" value="1"/>
</dbReference>
<dbReference type="InterPro" id="IPR037229">
    <property type="entry name" value="Ribosomal_bL35_sf"/>
</dbReference>
<evidence type="ECO:0000256" key="3">
    <source>
        <dbReference type="ARBA" id="ARBA00023274"/>
    </source>
</evidence>
<evidence type="ECO:0000256" key="1">
    <source>
        <dbReference type="ARBA" id="ARBA00006598"/>
    </source>
</evidence>
<evidence type="ECO:0000256" key="4">
    <source>
        <dbReference type="ARBA" id="ARBA00071664"/>
    </source>
</evidence>
<name>A0A1F7WS18_9BACT</name>
<dbReference type="InterPro" id="IPR018265">
    <property type="entry name" value="Ribosomal_bL35_CS"/>
</dbReference>
<dbReference type="InterPro" id="IPR001706">
    <property type="entry name" value="Ribosomal_bL35"/>
</dbReference>
<dbReference type="PRINTS" id="PR00064">
    <property type="entry name" value="RIBOSOMALL35"/>
</dbReference>
<dbReference type="GO" id="GO:1990904">
    <property type="term" value="C:ribonucleoprotein complex"/>
    <property type="evidence" value="ECO:0007669"/>
    <property type="project" value="UniProtKB-KW"/>
</dbReference>
<evidence type="ECO:0000256" key="2">
    <source>
        <dbReference type="ARBA" id="ARBA00022980"/>
    </source>
</evidence>
<comment type="similarity">
    <text evidence="1 5 6">Belongs to the bacterial ribosomal protein bL35 family.</text>
</comment>
<keyword evidence="3 5" id="KW-0687">Ribonucleoprotein</keyword>
<accession>A0A1F7WS18</accession>
<evidence type="ECO:0000313" key="8">
    <source>
        <dbReference type="Proteomes" id="UP000178812"/>
    </source>
</evidence>
<proteinExistence type="inferred from homology"/>
<dbReference type="EMBL" id="MGFM01000042">
    <property type="protein sequence ID" value="OGM05249.1"/>
    <property type="molecule type" value="Genomic_DNA"/>
</dbReference>
<gene>
    <name evidence="5" type="primary">rpmI</name>
    <name evidence="7" type="ORF">A2125_01270</name>
</gene>
<dbReference type="GO" id="GO:0003735">
    <property type="term" value="F:structural constituent of ribosome"/>
    <property type="evidence" value="ECO:0007669"/>
    <property type="project" value="InterPro"/>
</dbReference>
<dbReference type="Proteomes" id="UP000178812">
    <property type="component" value="Unassembled WGS sequence"/>
</dbReference>
<sequence>MPKQKTRKSITKRFKITKTGKVLHRVSFRRHLNEKKSAKRKRQARRLVATNKTYAKKIRKLLGK</sequence>
<dbReference type="PROSITE" id="PS00936">
    <property type="entry name" value="RIBOSOMAL_L35"/>
    <property type="match status" value="1"/>
</dbReference>
<dbReference type="AlphaFoldDB" id="A0A1F7WS18"/>
<dbReference type="GO" id="GO:0006412">
    <property type="term" value="P:translation"/>
    <property type="evidence" value="ECO:0007669"/>
    <property type="project" value="UniProtKB-UniRule"/>
</dbReference>
<evidence type="ECO:0000256" key="6">
    <source>
        <dbReference type="RuleBase" id="RU000568"/>
    </source>
</evidence>
<evidence type="ECO:0000256" key="5">
    <source>
        <dbReference type="HAMAP-Rule" id="MF_00514"/>
    </source>
</evidence>
<reference evidence="7 8" key="1">
    <citation type="journal article" date="2016" name="Nat. Commun.">
        <title>Thousands of microbial genomes shed light on interconnected biogeochemical processes in an aquifer system.</title>
        <authorList>
            <person name="Anantharaman K."/>
            <person name="Brown C.T."/>
            <person name="Hug L.A."/>
            <person name="Sharon I."/>
            <person name="Castelle C.J."/>
            <person name="Probst A.J."/>
            <person name="Thomas B.C."/>
            <person name="Singh A."/>
            <person name="Wilkins M.J."/>
            <person name="Karaoz U."/>
            <person name="Brodie E.L."/>
            <person name="Williams K.H."/>
            <person name="Hubbard S.S."/>
            <person name="Banfield J.F."/>
        </authorList>
    </citation>
    <scope>NUCLEOTIDE SEQUENCE [LARGE SCALE GENOMIC DNA]</scope>
</reference>